<dbReference type="InterPro" id="IPR045630">
    <property type="entry name" value="DUF6316"/>
</dbReference>
<dbReference type="Pfam" id="PF19837">
    <property type="entry name" value="DUF6316"/>
    <property type="match status" value="1"/>
</dbReference>
<dbReference type="EMBL" id="JBEVCJ010000009">
    <property type="protein sequence ID" value="MET1255356.1"/>
    <property type="molecule type" value="Genomic_DNA"/>
</dbReference>
<sequence>MVNQVSQRNDRVYYKATGWFFATREGLDMGPFPSRRSAENEIFCYLRSMRRLTSKR</sequence>
<comment type="caution">
    <text evidence="2">The sequence shown here is derived from an EMBL/GenBank/DDBJ whole genome shotgun (WGS) entry which is preliminary data.</text>
</comment>
<dbReference type="Proteomes" id="UP001548189">
    <property type="component" value="Unassembled WGS sequence"/>
</dbReference>
<feature type="domain" description="DUF6316" evidence="1">
    <location>
        <begin position="4"/>
        <end position="50"/>
    </location>
</feature>
<proteinExistence type="predicted"/>
<name>A0ABV2BTW1_9GAMM</name>
<keyword evidence="3" id="KW-1185">Reference proteome</keyword>
<reference evidence="2 3" key="1">
    <citation type="submission" date="2024-06" db="EMBL/GenBank/DDBJ databases">
        <authorList>
            <person name="Li F."/>
        </authorList>
    </citation>
    <scope>NUCLEOTIDE SEQUENCE [LARGE SCALE GENOMIC DNA]</scope>
    <source>
        <strain evidence="2 3">GXAS 311</strain>
    </source>
</reference>
<evidence type="ECO:0000313" key="2">
    <source>
        <dbReference type="EMBL" id="MET1255356.1"/>
    </source>
</evidence>
<organism evidence="2 3">
    <name type="scientific">Aliikangiella maris</name>
    <dbReference type="NCBI Taxonomy" id="3162458"/>
    <lineage>
        <taxon>Bacteria</taxon>
        <taxon>Pseudomonadati</taxon>
        <taxon>Pseudomonadota</taxon>
        <taxon>Gammaproteobacteria</taxon>
        <taxon>Oceanospirillales</taxon>
        <taxon>Pleioneaceae</taxon>
        <taxon>Aliikangiella</taxon>
    </lineage>
</organism>
<evidence type="ECO:0000313" key="3">
    <source>
        <dbReference type="Proteomes" id="UP001548189"/>
    </source>
</evidence>
<gene>
    <name evidence="2" type="ORF">ABVT43_09485</name>
</gene>
<evidence type="ECO:0000259" key="1">
    <source>
        <dbReference type="Pfam" id="PF19837"/>
    </source>
</evidence>
<accession>A0ABV2BTW1</accession>
<dbReference type="RefSeq" id="WP_353895941.1">
    <property type="nucleotide sequence ID" value="NZ_JBEVCJ010000009.1"/>
</dbReference>
<protein>
    <submittedName>
        <fullName evidence="2">DUF6316 family protein</fullName>
    </submittedName>
</protein>